<evidence type="ECO:0000256" key="6">
    <source>
        <dbReference type="ARBA" id="ARBA00022741"/>
    </source>
</evidence>
<dbReference type="GO" id="GO:0005524">
    <property type="term" value="F:ATP binding"/>
    <property type="evidence" value="ECO:0007669"/>
    <property type="project" value="UniProtKB-KW"/>
</dbReference>
<dbReference type="GO" id="GO:0006526">
    <property type="term" value="P:L-arginine biosynthetic process"/>
    <property type="evidence" value="ECO:0007669"/>
    <property type="project" value="UniProtKB-KW"/>
</dbReference>
<dbReference type="Pfam" id="PF00696">
    <property type="entry name" value="AA_kinase"/>
    <property type="match status" value="1"/>
</dbReference>
<keyword evidence="4" id="KW-0028">Amino-acid biosynthesis</keyword>
<dbReference type="GO" id="GO:0003991">
    <property type="term" value="F:acetylglutamate kinase activity"/>
    <property type="evidence" value="ECO:0007669"/>
    <property type="project" value="UniProtKB-EC"/>
</dbReference>
<accession>A0A9D6L4G9</accession>
<sequence>IEPRFDDGLRVTDPATLEVATAVLAGLANKRLVAALRAAGVDALGFAAADGGIIDIAPHADAARLGAVGRVVSVAPRRLEALLADGVTPVLASIGAHAGGLLNLNADDLAAALAAALHAGTLVLLSDTPGLKLDGRVVATVAANDIERTLAHPDVQGGMRPKLRAAAHAIAGGARRAVIGAWAGEGSLGALVAGGSGTTFLAETLEGTRA</sequence>
<dbReference type="EMBL" id="JACQAY010000009">
    <property type="protein sequence ID" value="MBI3538678.1"/>
    <property type="molecule type" value="Genomic_DNA"/>
</dbReference>
<evidence type="ECO:0000313" key="12">
    <source>
        <dbReference type="Proteomes" id="UP000807850"/>
    </source>
</evidence>
<reference evidence="11" key="1">
    <citation type="submission" date="2020-07" db="EMBL/GenBank/DDBJ databases">
        <title>Huge and variable diversity of episymbiotic CPR bacteria and DPANN archaea in groundwater ecosystems.</title>
        <authorList>
            <person name="He C.Y."/>
            <person name="Keren R."/>
            <person name="Whittaker M."/>
            <person name="Farag I.F."/>
            <person name="Doudna J."/>
            <person name="Cate J.H.D."/>
            <person name="Banfield J.F."/>
        </authorList>
    </citation>
    <scope>NUCLEOTIDE SEQUENCE</scope>
    <source>
        <strain evidence="11">NC_groundwater_928_Pr1_S-0.2um_72_17</strain>
    </source>
</reference>
<protein>
    <recommendedName>
        <fullName evidence="2">acetylglutamate kinase</fullName>
        <ecNumber evidence="2">2.7.2.8</ecNumber>
    </recommendedName>
</protein>
<evidence type="ECO:0000256" key="9">
    <source>
        <dbReference type="ARBA" id="ARBA00048141"/>
    </source>
</evidence>
<dbReference type="InterPro" id="IPR001048">
    <property type="entry name" value="Asp/Glu/Uridylate_kinase"/>
</dbReference>
<feature type="domain" description="Aspartate/glutamate/uridylate kinase" evidence="10">
    <location>
        <begin position="3"/>
        <end position="179"/>
    </location>
</feature>
<keyword evidence="6" id="KW-0547">Nucleotide-binding</keyword>
<feature type="non-terminal residue" evidence="11">
    <location>
        <position position="1"/>
    </location>
</feature>
<keyword evidence="8" id="KW-0067">ATP-binding</keyword>
<dbReference type="Gene3D" id="3.40.1160.10">
    <property type="entry name" value="Acetylglutamate kinase-like"/>
    <property type="match status" value="1"/>
</dbReference>
<evidence type="ECO:0000259" key="10">
    <source>
        <dbReference type="Pfam" id="PF00696"/>
    </source>
</evidence>
<dbReference type="Proteomes" id="UP000807850">
    <property type="component" value="Unassembled WGS sequence"/>
</dbReference>
<comment type="pathway">
    <text evidence="1">Amino-acid biosynthesis; L-arginine biosynthesis; N(2)-acetyl-L-ornithine from L-glutamate: step 2/4.</text>
</comment>
<evidence type="ECO:0000256" key="8">
    <source>
        <dbReference type="ARBA" id="ARBA00022840"/>
    </source>
</evidence>
<evidence type="ECO:0000256" key="5">
    <source>
        <dbReference type="ARBA" id="ARBA00022679"/>
    </source>
</evidence>
<dbReference type="InterPro" id="IPR004662">
    <property type="entry name" value="AcgluKinase_fam"/>
</dbReference>
<dbReference type="PANTHER" id="PTHR23342">
    <property type="entry name" value="N-ACETYLGLUTAMATE SYNTHASE"/>
    <property type="match status" value="1"/>
</dbReference>
<evidence type="ECO:0000256" key="4">
    <source>
        <dbReference type="ARBA" id="ARBA00022605"/>
    </source>
</evidence>
<dbReference type="NCBIfam" id="TIGR00761">
    <property type="entry name" value="argB"/>
    <property type="match status" value="1"/>
</dbReference>
<evidence type="ECO:0000256" key="2">
    <source>
        <dbReference type="ARBA" id="ARBA00013065"/>
    </source>
</evidence>
<gene>
    <name evidence="11" type="primary">argB</name>
    <name evidence="11" type="ORF">HY076_00175</name>
</gene>
<evidence type="ECO:0000313" key="11">
    <source>
        <dbReference type="EMBL" id="MBI3538678.1"/>
    </source>
</evidence>
<evidence type="ECO:0000256" key="1">
    <source>
        <dbReference type="ARBA" id="ARBA00004828"/>
    </source>
</evidence>
<evidence type="ECO:0000256" key="3">
    <source>
        <dbReference type="ARBA" id="ARBA00022571"/>
    </source>
</evidence>
<comment type="catalytic activity">
    <reaction evidence="9">
        <text>N-acetyl-L-glutamate + ATP = N-acetyl-L-glutamyl 5-phosphate + ADP</text>
        <dbReference type="Rhea" id="RHEA:14629"/>
        <dbReference type="ChEBI" id="CHEBI:30616"/>
        <dbReference type="ChEBI" id="CHEBI:44337"/>
        <dbReference type="ChEBI" id="CHEBI:57936"/>
        <dbReference type="ChEBI" id="CHEBI:456216"/>
        <dbReference type="EC" id="2.7.2.8"/>
    </reaction>
</comment>
<name>A0A9D6L4G9_UNCEI</name>
<dbReference type="EC" id="2.7.2.8" evidence="2"/>
<comment type="caution">
    <text evidence="11">The sequence shown here is derived from an EMBL/GenBank/DDBJ whole genome shotgun (WGS) entry which is preliminary data.</text>
</comment>
<dbReference type="PANTHER" id="PTHR23342:SF0">
    <property type="entry name" value="N-ACETYLGLUTAMATE SYNTHASE, MITOCHONDRIAL"/>
    <property type="match status" value="1"/>
</dbReference>
<dbReference type="InterPro" id="IPR036393">
    <property type="entry name" value="AceGlu_kinase-like_sf"/>
</dbReference>
<evidence type="ECO:0000256" key="7">
    <source>
        <dbReference type="ARBA" id="ARBA00022777"/>
    </source>
</evidence>
<dbReference type="GO" id="GO:0005737">
    <property type="term" value="C:cytoplasm"/>
    <property type="evidence" value="ECO:0007669"/>
    <property type="project" value="InterPro"/>
</dbReference>
<keyword evidence="5 11" id="KW-0808">Transferase</keyword>
<keyword evidence="7 11" id="KW-0418">Kinase</keyword>
<dbReference type="AlphaFoldDB" id="A0A9D6L4G9"/>
<organism evidence="11 12">
    <name type="scientific">Eiseniibacteriota bacterium</name>
    <dbReference type="NCBI Taxonomy" id="2212470"/>
    <lineage>
        <taxon>Bacteria</taxon>
        <taxon>Candidatus Eiseniibacteriota</taxon>
    </lineage>
</organism>
<dbReference type="SUPFAM" id="SSF53633">
    <property type="entry name" value="Carbamate kinase-like"/>
    <property type="match status" value="1"/>
</dbReference>
<proteinExistence type="predicted"/>
<keyword evidence="3" id="KW-0055">Arginine biosynthesis</keyword>
<dbReference type="PIRSF" id="PIRSF000728">
    <property type="entry name" value="NAGK"/>
    <property type="match status" value="1"/>
</dbReference>